<protein>
    <recommendedName>
        <fullName evidence="2">C2H2-type domain-containing protein</fullName>
    </recommendedName>
</protein>
<dbReference type="AlphaFoldDB" id="A0AAN6PF40"/>
<feature type="compositionally biased region" description="Acidic residues" evidence="1">
    <location>
        <begin position="1"/>
        <end position="13"/>
    </location>
</feature>
<feature type="domain" description="C2H2-type" evidence="2">
    <location>
        <begin position="241"/>
        <end position="264"/>
    </location>
</feature>
<dbReference type="InterPro" id="IPR013087">
    <property type="entry name" value="Znf_C2H2_type"/>
</dbReference>
<evidence type="ECO:0000313" key="3">
    <source>
        <dbReference type="EMBL" id="KAK4038101.1"/>
    </source>
</evidence>
<accession>A0AAN6PF40</accession>
<organism evidence="3 4">
    <name type="scientific">Parachaetomium inaequale</name>
    <dbReference type="NCBI Taxonomy" id="2588326"/>
    <lineage>
        <taxon>Eukaryota</taxon>
        <taxon>Fungi</taxon>
        <taxon>Dikarya</taxon>
        <taxon>Ascomycota</taxon>
        <taxon>Pezizomycotina</taxon>
        <taxon>Sordariomycetes</taxon>
        <taxon>Sordariomycetidae</taxon>
        <taxon>Sordariales</taxon>
        <taxon>Chaetomiaceae</taxon>
        <taxon>Parachaetomium</taxon>
    </lineage>
</organism>
<sequence length="446" mass="48634">MPYDPDWDLEEEVGTGLNTPDAAPDQGSLSSEHDLNGMPAEGEGEEEEQQGDYAQDDMEVDLPGSNQLQYPGQNPDAIPRKSLPFPGAAAAGKLPQVAVVLHSSPRRVSFTAPADELADDFDGETSLVTSGIVPQPRIQHEQLAAKPQAAPPKPQPAVAPFPIPTITPQPKKRGRPVGWRLGHGSYSALRAGLLPGSATPRPKPKKPTSEQKVRRRPGRKPAPTARQLYLKLNPHFVAFRCEWENCPAELQNLETLRKHLLVVHGRPPRPTSSSSSSSPPPQQQPLACKWATCTHPPLPSRDSFAAHLETAHLLPYLWHVGDGPRNSTPTTTLSLTTTTTTTTTTATTLPRYLFNALGEQVTPSVHTQQVENEDDRKKRQARINRVLRLRDQNAPEEPEYTARELEIIGEVVGAKRARKRMFREYAERVCGGGGVGAGVGGGGWRP</sequence>
<name>A0AAN6PF40_9PEZI</name>
<reference evidence="4" key="1">
    <citation type="journal article" date="2023" name="Mol. Phylogenet. Evol.">
        <title>Genome-scale phylogeny and comparative genomics of the fungal order Sordariales.</title>
        <authorList>
            <person name="Hensen N."/>
            <person name="Bonometti L."/>
            <person name="Westerberg I."/>
            <person name="Brannstrom I.O."/>
            <person name="Guillou S."/>
            <person name="Cros-Aarteil S."/>
            <person name="Calhoun S."/>
            <person name="Haridas S."/>
            <person name="Kuo A."/>
            <person name="Mondo S."/>
            <person name="Pangilinan J."/>
            <person name="Riley R."/>
            <person name="LaButti K."/>
            <person name="Andreopoulos B."/>
            <person name="Lipzen A."/>
            <person name="Chen C."/>
            <person name="Yan M."/>
            <person name="Daum C."/>
            <person name="Ng V."/>
            <person name="Clum A."/>
            <person name="Steindorff A."/>
            <person name="Ohm R.A."/>
            <person name="Martin F."/>
            <person name="Silar P."/>
            <person name="Natvig D.O."/>
            <person name="Lalanne C."/>
            <person name="Gautier V."/>
            <person name="Ament-Velasquez S.L."/>
            <person name="Kruys A."/>
            <person name="Hutchinson M.I."/>
            <person name="Powell A.J."/>
            <person name="Barry K."/>
            <person name="Miller A.N."/>
            <person name="Grigoriev I.V."/>
            <person name="Debuchy R."/>
            <person name="Gladieux P."/>
            <person name="Hiltunen Thoren M."/>
            <person name="Johannesson H."/>
        </authorList>
    </citation>
    <scope>NUCLEOTIDE SEQUENCE [LARGE SCALE GENOMIC DNA]</scope>
    <source>
        <strain evidence="4">CBS 284.82</strain>
    </source>
</reference>
<feature type="region of interest" description="Disordered" evidence="1">
    <location>
        <begin position="264"/>
        <end position="286"/>
    </location>
</feature>
<evidence type="ECO:0000313" key="4">
    <source>
        <dbReference type="Proteomes" id="UP001303115"/>
    </source>
</evidence>
<evidence type="ECO:0000259" key="2">
    <source>
        <dbReference type="PROSITE" id="PS00028"/>
    </source>
</evidence>
<keyword evidence="4" id="KW-1185">Reference proteome</keyword>
<feature type="compositionally biased region" description="Acidic residues" evidence="1">
    <location>
        <begin position="42"/>
        <end position="60"/>
    </location>
</feature>
<feature type="compositionally biased region" description="Pro residues" evidence="1">
    <location>
        <begin position="149"/>
        <end position="167"/>
    </location>
</feature>
<evidence type="ECO:0000256" key="1">
    <source>
        <dbReference type="SAM" id="MobiDB-lite"/>
    </source>
</evidence>
<feature type="region of interest" description="Disordered" evidence="1">
    <location>
        <begin position="1"/>
        <end position="84"/>
    </location>
</feature>
<gene>
    <name evidence="3" type="ORF">C8A01DRAFT_17762</name>
</gene>
<dbReference type="Proteomes" id="UP001303115">
    <property type="component" value="Unassembled WGS sequence"/>
</dbReference>
<comment type="caution">
    <text evidence="3">The sequence shown here is derived from an EMBL/GenBank/DDBJ whole genome shotgun (WGS) entry which is preliminary data.</text>
</comment>
<dbReference type="PROSITE" id="PS00028">
    <property type="entry name" value="ZINC_FINGER_C2H2_1"/>
    <property type="match status" value="1"/>
</dbReference>
<proteinExistence type="predicted"/>
<feature type="region of interest" description="Disordered" evidence="1">
    <location>
        <begin position="142"/>
        <end position="227"/>
    </location>
</feature>
<dbReference type="EMBL" id="MU854439">
    <property type="protein sequence ID" value="KAK4038101.1"/>
    <property type="molecule type" value="Genomic_DNA"/>
</dbReference>